<reference evidence="2" key="1">
    <citation type="submission" date="2019-04" db="EMBL/GenBank/DDBJ databases">
        <title>Whole genome sequencing of cave bacteria.</title>
        <authorList>
            <person name="Gan H.M."/>
            <person name="Barton H."/>
            <person name="Savka M.A."/>
        </authorList>
    </citation>
    <scope>NUCLEOTIDE SEQUENCE [LARGE SCALE GENOMIC DNA]</scope>
    <source>
        <strain evidence="2">LC387</strain>
    </source>
</reference>
<evidence type="ECO:0008006" key="4">
    <source>
        <dbReference type="Google" id="ProtNLM"/>
    </source>
</evidence>
<dbReference type="AlphaFoldDB" id="A0A4U6BS64"/>
<protein>
    <recommendedName>
        <fullName evidence="4">Copper resistance protein CopC</fullName>
    </recommendedName>
</protein>
<gene>
    <name evidence="2" type="ORF">YH63_019700</name>
</gene>
<accession>A0A4U6BS64</accession>
<evidence type="ECO:0000313" key="3">
    <source>
        <dbReference type="Proteomes" id="UP000034832"/>
    </source>
</evidence>
<feature type="signal peptide" evidence="1">
    <location>
        <begin position="1"/>
        <end position="25"/>
    </location>
</feature>
<keyword evidence="1" id="KW-0732">Signal</keyword>
<evidence type="ECO:0000256" key="1">
    <source>
        <dbReference type="SAM" id="SignalP"/>
    </source>
</evidence>
<dbReference type="OrthoDB" id="7361456at2"/>
<comment type="caution">
    <text evidence="2">The sequence shown here is derived from an EMBL/GenBank/DDBJ whole genome shotgun (WGS) entry which is preliminary data.</text>
</comment>
<feature type="chain" id="PRO_5020554781" description="Copper resistance protein CopC" evidence="1">
    <location>
        <begin position="26"/>
        <end position="150"/>
    </location>
</feature>
<proteinExistence type="predicted"/>
<organism evidence="2 3">
    <name type="scientific">Afipia massiliensis</name>
    <dbReference type="NCBI Taxonomy" id="211460"/>
    <lineage>
        <taxon>Bacteria</taxon>
        <taxon>Pseudomonadati</taxon>
        <taxon>Pseudomonadota</taxon>
        <taxon>Alphaproteobacteria</taxon>
        <taxon>Hyphomicrobiales</taxon>
        <taxon>Nitrobacteraceae</taxon>
        <taxon>Afipia</taxon>
    </lineage>
</organism>
<dbReference type="Proteomes" id="UP000034832">
    <property type="component" value="Unassembled WGS sequence"/>
</dbReference>
<name>A0A4U6BS64_9BRAD</name>
<dbReference type="RefSeq" id="WP_046829989.1">
    <property type="nucleotide sequence ID" value="NZ_LBIA02000001.1"/>
</dbReference>
<dbReference type="EMBL" id="LBIA02000001">
    <property type="protein sequence ID" value="TKT73469.1"/>
    <property type="molecule type" value="Genomic_DNA"/>
</dbReference>
<sequence>MRRSLLQVAVLATGFALTVATPVNAGTVLISADEANLPPPKGAVAVATRGITRGPKVAHVPAASPSKSPMRLHLKFESFGGAKIDTDSLKVTYMKSPSVDLTPRLKPFVKPDGIDMPDAELPAGDHVIRVDVKDSEGRSASTSFTLKVAP</sequence>
<evidence type="ECO:0000313" key="2">
    <source>
        <dbReference type="EMBL" id="TKT73469.1"/>
    </source>
</evidence>
<keyword evidence="3" id="KW-1185">Reference proteome</keyword>
<dbReference type="STRING" id="211460.YH63_19480"/>